<dbReference type="PANTHER" id="PTHR33164">
    <property type="entry name" value="TRANSCRIPTIONAL REGULATOR, MARR FAMILY"/>
    <property type="match status" value="1"/>
</dbReference>
<dbReference type="InterPro" id="IPR000835">
    <property type="entry name" value="HTH_MarR-typ"/>
</dbReference>
<evidence type="ECO:0000259" key="2">
    <source>
        <dbReference type="PROSITE" id="PS50995"/>
    </source>
</evidence>
<keyword evidence="4" id="KW-1185">Reference proteome</keyword>
<proteinExistence type="predicted"/>
<sequence length="200" mass="21569">MSSGTESDAGSDAASGSVSGAESVSGAGSGAVEARLGAAVQAYQSAVDDFDRELARLMGVNETDLRCLEILFAVEETTPRELSRQLGLTTGSVTTMLDRLEKLAYLTRTPHPDDRRKTLIRVTPEATQRAFGLIGPFLEDAGRKVFDRYTPEQLELVIDYLTFSRDIQQQHVERLRKAPAAGPTRTGGRQVRGPRGGSAT</sequence>
<feature type="region of interest" description="Disordered" evidence="1">
    <location>
        <begin position="1"/>
        <end position="26"/>
    </location>
</feature>
<dbReference type="EMBL" id="JAWMAJ010000068">
    <property type="protein sequence ID" value="MDV7218518.1"/>
    <property type="molecule type" value="Genomic_DNA"/>
</dbReference>
<comment type="caution">
    <text evidence="3">The sequence shown here is derived from an EMBL/GenBank/DDBJ whole genome shotgun (WGS) entry which is preliminary data.</text>
</comment>
<organism evidence="3 4">
    <name type="scientific">Streptomyces prunicolor</name>
    <dbReference type="NCBI Taxonomy" id="67348"/>
    <lineage>
        <taxon>Bacteria</taxon>
        <taxon>Bacillati</taxon>
        <taxon>Actinomycetota</taxon>
        <taxon>Actinomycetes</taxon>
        <taxon>Kitasatosporales</taxon>
        <taxon>Streptomycetaceae</taxon>
        <taxon>Streptomyces</taxon>
    </lineage>
</organism>
<dbReference type="InterPro" id="IPR036388">
    <property type="entry name" value="WH-like_DNA-bd_sf"/>
</dbReference>
<dbReference type="PROSITE" id="PS50995">
    <property type="entry name" value="HTH_MARR_2"/>
    <property type="match status" value="1"/>
</dbReference>
<evidence type="ECO:0000313" key="4">
    <source>
        <dbReference type="Proteomes" id="UP001187346"/>
    </source>
</evidence>
<accession>A0ABU4FD45</accession>
<dbReference type="SUPFAM" id="SSF46785">
    <property type="entry name" value="Winged helix' DNA-binding domain"/>
    <property type="match status" value="1"/>
</dbReference>
<dbReference type="Pfam" id="PF01047">
    <property type="entry name" value="MarR"/>
    <property type="match status" value="1"/>
</dbReference>
<reference evidence="3 4" key="1">
    <citation type="submission" date="2023-10" db="EMBL/GenBank/DDBJ databases">
        <title>Characterization of rhizosphere-enriched actinobacteria from wheat plants lab-grown on chernevaya soil.</title>
        <authorList>
            <person name="Tikhonova E.N."/>
            <person name="Konopkin A."/>
            <person name="Kravchenko I.K."/>
        </authorList>
    </citation>
    <scope>NUCLEOTIDE SEQUENCE [LARGE SCALE GENOMIC DNA]</scope>
    <source>
        <strain evidence="3 4">RR29</strain>
    </source>
</reference>
<dbReference type="PRINTS" id="PR00598">
    <property type="entry name" value="HTHMARR"/>
</dbReference>
<dbReference type="SMART" id="SM00347">
    <property type="entry name" value="HTH_MARR"/>
    <property type="match status" value="1"/>
</dbReference>
<feature type="domain" description="HTH marR-type" evidence="2">
    <location>
        <begin position="29"/>
        <end position="166"/>
    </location>
</feature>
<dbReference type="RefSeq" id="WP_266859954.1">
    <property type="nucleotide sequence ID" value="NZ_JAPEMW010000001.1"/>
</dbReference>
<gene>
    <name evidence="3" type="ORF">R5A26_21460</name>
</gene>
<dbReference type="PANTHER" id="PTHR33164:SF106">
    <property type="entry name" value="TRANSCRIPTIONAL REGULATORY PROTEIN"/>
    <property type="match status" value="1"/>
</dbReference>
<evidence type="ECO:0000256" key="1">
    <source>
        <dbReference type="SAM" id="MobiDB-lite"/>
    </source>
</evidence>
<dbReference type="InterPro" id="IPR036390">
    <property type="entry name" value="WH_DNA-bd_sf"/>
</dbReference>
<dbReference type="Gene3D" id="1.10.10.10">
    <property type="entry name" value="Winged helix-like DNA-binding domain superfamily/Winged helix DNA-binding domain"/>
    <property type="match status" value="1"/>
</dbReference>
<name>A0ABU4FD45_9ACTN</name>
<feature type="region of interest" description="Disordered" evidence="1">
    <location>
        <begin position="174"/>
        <end position="200"/>
    </location>
</feature>
<evidence type="ECO:0000313" key="3">
    <source>
        <dbReference type="EMBL" id="MDV7218518.1"/>
    </source>
</evidence>
<dbReference type="InterPro" id="IPR039422">
    <property type="entry name" value="MarR/SlyA-like"/>
</dbReference>
<dbReference type="Proteomes" id="UP001187346">
    <property type="component" value="Unassembled WGS sequence"/>
</dbReference>
<protein>
    <submittedName>
        <fullName evidence="3">MarR family transcriptional regulator</fullName>
    </submittedName>
</protein>